<evidence type="ECO:0000313" key="3">
    <source>
        <dbReference type="Proteomes" id="UP001501570"/>
    </source>
</evidence>
<name>A0ABP9SGJ6_9ACTN</name>
<reference evidence="3" key="1">
    <citation type="journal article" date="2019" name="Int. J. Syst. Evol. Microbiol.">
        <title>The Global Catalogue of Microorganisms (GCM) 10K type strain sequencing project: providing services to taxonomists for standard genome sequencing and annotation.</title>
        <authorList>
            <consortium name="The Broad Institute Genomics Platform"/>
            <consortium name="The Broad Institute Genome Sequencing Center for Infectious Disease"/>
            <person name="Wu L."/>
            <person name="Ma J."/>
        </authorList>
    </citation>
    <scope>NUCLEOTIDE SEQUENCE [LARGE SCALE GENOMIC DNA]</scope>
    <source>
        <strain evidence="3">JCM 18304</strain>
    </source>
</reference>
<dbReference type="EMBL" id="BAABJQ010000025">
    <property type="protein sequence ID" value="GAA5195931.1"/>
    <property type="molecule type" value="Genomic_DNA"/>
</dbReference>
<evidence type="ECO:0000313" key="2">
    <source>
        <dbReference type="EMBL" id="GAA5195931.1"/>
    </source>
</evidence>
<keyword evidence="3" id="KW-1185">Reference proteome</keyword>
<evidence type="ECO:0000256" key="1">
    <source>
        <dbReference type="SAM" id="MobiDB-lite"/>
    </source>
</evidence>
<feature type="region of interest" description="Disordered" evidence="1">
    <location>
        <begin position="80"/>
        <end position="100"/>
    </location>
</feature>
<organism evidence="2 3">
    <name type="scientific">Rugosimonospora acidiphila</name>
    <dbReference type="NCBI Taxonomy" id="556531"/>
    <lineage>
        <taxon>Bacteria</taxon>
        <taxon>Bacillati</taxon>
        <taxon>Actinomycetota</taxon>
        <taxon>Actinomycetes</taxon>
        <taxon>Micromonosporales</taxon>
        <taxon>Micromonosporaceae</taxon>
        <taxon>Rugosimonospora</taxon>
    </lineage>
</organism>
<gene>
    <name evidence="2" type="ORF">GCM10023322_63740</name>
</gene>
<dbReference type="Proteomes" id="UP001501570">
    <property type="component" value="Unassembled WGS sequence"/>
</dbReference>
<evidence type="ECO:0008006" key="4">
    <source>
        <dbReference type="Google" id="ProtNLM"/>
    </source>
</evidence>
<protein>
    <recommendedName>
        <fullName evidence="4">Secreted protein</fullName>
    </recommendedName>
</protein>
<comment type="caution">
    <text evidence="2">The sequence shown here is derived from an EMBL/GenBank/DDBJ whole genome shotgun (WGS) entry which is preliminary data.</text>
</comment>
<proteinExistence type="predicted"/>
<sequence>MVPDEITGCWMKASSALGCTTAGRVERNAVAALAAWAWTAAVLVGDGGEAWTATAVPTVASPTASAPAAIAKRGVNFKGAPFPRRRGSPLLRAPAPELVK</sequence>
<accession>A0ABP9SGJ6</accession>